<keyword evidence="3 7" id="KW-0808">Transferase</keyword>
<dbReference type="InterPro" id="IPR050750">
    <property type="entry name" value="C5-MTase"/>
</dbReference>
<feature type="active site" evidence="7">
    <location>
        <position position="129"/>
    </location>
</feature>
<dbReference type="Gene3D" id="3.40.960.10">
    <property type="entry name" value="VSR Endonuclease"/>
    <property type="match status" value="1"/>
</dbReference>
<dbReference type="GO" id="GO:0009307">
    <property type="term" value="P:DNA restriction-modification system"/>
    <property type="evidence" value="ECO:0007669"/>
    <property type="project" value="UniProtKB-KW"/>
</dbReference>
<evidence type="ECO:0000256" key="4">
    <source>
        <dbReference type="ARBA" id="ARBA00022691"/>
    </source>
</evidence>
<evidence type="ECO:0000259" key="9">
    <source>
        <dbReference type="Pfam" id="PF04480"/>
    </source>
</evidence>
<evidence type="ECO:0000256" key="7">
    <source>
        <dbReference type="PROSITE-ProRule" id="PRU01016"/>
    </source>
</evidence>
<evidence type="ECO:0000256" key="6">
    <source>
        <dbReference type="ARBA" id="ARBA00047422"/>
    </source>
</evidence>
<dbReference type="AlphaFoldDB" id="A0A9D6Z5Z8"/>
<dbReference type="InterPro" id="IPR029063">
    <property type="entry name" value="SAM-dependent_MTases_sf"/>
</dbReference>
<dbReference type="PANTHER" id="PTHR46098">
    <property type="entry name" value="TRNA (CYTOSINE(38)-C(5))-METHYLTRANSFERASE"/>
    <property type="match status" value="1"/>
</dbReference>
<dbReference type="InterPro" id="IPR001525">
    <property type="entry name" value="C5_MeTfrase"/>
</dbReference>
<keyword evidence="4 7" id="KW-0949">S-adenosyl-L-methionine</keyword>
<dbReference type="Proteomes" id="UP000807825">
    <property type="component" value="Unassembled WGS sequence"/>
</dbReference>
<dbReference type="Gene3D" id="3.40.50.150">
    <property type="entry name" value="Vaccinia Virus protein VP39"/>
    <property type="match status" value="1"/>
</dbReference>
<evidence type="ECO:0000256" key="2">
    <source>
        <dbReference type="ARBA" id="ARBA00022603"/>
    </source>
</evidence>
<dbReference type="InterPro" id="IPR007569">
    <property type="entry name" value="DUF559"/>
</dbReference>
<evidence type="ECO:0000313" key="11">
    <source>
        <dbReference type="Proteomes" id="UP000807825"/>
    </source>
</evidence>
<gene>
    <name evidence="10" type="primary">dcm</name>
    <name evidence="10" type="ORF">HY912_23775</name>
</gene>
<dbReference type="EMBL" id="JACRDE010000620">
    <property type="protein sequence ID" value="MBI5252525.1"/>
    <property type="molecule type" value="Genomic_DNA"/>
</dbReference>
<evidence type="ECO:0000256" key="5">
    <source>
        <dbReference type="ARBA" id="ARBA00022747"/>
    </source>
</evidence>
<keyword evidence="5" id="KW-0680">Restriction system</keyword>
<evidence type="ECO:0000313" key="10">
    <source>
        <dbReference type="EMBL" id="MBI5252525.1"/>
    </source>
</evidence>
<evidence type="ECO:0000256" key="3">
    <source>
        <dbReference type="ARBA" id="ARBA00022679"/>
    </source>
</evidence>
<feature type="domain" description="DUF559" evidence="9">
    <location>
        <begin position="2"/>
        <end position="40"/>
    </location>
</feature>
<comment type="caution">
    <text evidence="10">The sequence shown here is derived from an EMBL/GenBank/DDBJ whole genome shotgun (WGS) entry which is preliminary data.</text>
</comment>
<dbReference type="GO" id="GO:0032259">
    <property type="term" value="P:methylation"/>
    <property type="evidence" value="ECO:0007669"/>
    <property type="project" value="UniProtKB-KW"/>
</dbReference>
<evidence type="ECO:0000256" key="8">
    <source>
        <dbReference type="RuleBase" id="RU000416"/>
    </source>
</evidence>
<dbReference type="Pfam" id="PF00145">
    <property type="entry name" value="DNA_methylase"/>
    <property type="match status" value="1"/>
</dbReference>
<dbReference type="PANTHER" id="PTHR46098:SF1">
    <property type="entry name" value="TRNA (CYTOSINE(38)-C(5))-METHYLTRANSFERASE"/>
    <property type="match status" value="1"/>
</dbReference>
<dbReference type="SUPFAM" id="SSF53335">
    <property type="entry name" value="S-adenosyl-L-methionine-dependent methyltransferases"/>
    <property type="match status" value="1"/>
</dbReference>
<proteinExistence type="inferred from homology"/>
<keyword evidence="2 7" id="KW-0489">Methyltransferase</keyword>
<dbReference type="InterPro" id="IPR011335">
    <property type="entry name" value="Restrct_endonuc-II-like"/>
</dbReference>
<comment type="similarity">
    <text evidence="7 8">Belongs to the class I-like SAM-binding methyltransferase superfamily. C5-methyltransferase family.</text>
</comment>
<evidence type="ECO:0000256" key="1">
    <source>
        <dbReference type="ARBA" id="ARBA00011975"/>
    </source>
</evidence>
<protein>
    <recommendedName>
        <fullName evidence="1">DNA (cytosine-5-)-methyltransferase</fullName>
        <ecNumber evidence="1">2.1.1.37</ecNumber>
    </recommendedName>
</protein>
<dbReference type="EC" id="2.1.1.37" evidence="1"/>
<dbReference type="PRINTS" id="PR00105">
    <property type="entry name" value="C5METTRFRASE"/>
</dbReference>
<dbReference type="NCBIfam" id="TIGR00675">
    <property type="entry name" value="dcm"/>
    <property type="match status" value="1"/>
</dbReference>
<dbReference type="Pfam" id="PF04480">
    <property type="entry name" value="DUF559"/>
    <property type="match status" value="1"/>
</dbReference>
<dbReference type="PROSITE" id="PS51679">
    <property type="entry name" value="SAM_MT_C5"/>
    <property type="match status" value="1"/>
</dbReference>
<accession>A0A9D6Z5Z8</accession>
<comment type="catalytic activity">
    <reaction evidence="6">
        <text>a 2'-deoxycytidine in DNA + S-adenosyl-L-methionine = a 5-methyl-2'-deoxycytidine in DNA + S-adenosyl-L-homocysteine + H(+)</text>
        <dbReference type="Rhea" id="RHEA:13681"/>
        <dbReference type="Rhea" id="RHEA-COMP:11369"/>
        <dbReference type="Rhea" id="RHEA-COMP:11370"/>
        <dbReference type="ChEBI" id="CHEBI:15378"/>
        <dbReference type="ChEBI" id="CHEBI:57856"/>
        <dbReference type="ChEBI" id="CHEBI:59789"/>
        <dbReference type="ChEBI" id="CHEBI:85452"/>
        <dbReference type="ChEBI" id="CHEBI:85454"/>
        <dbReference type="EC" id="2.1.1.37"/>
    </reaction>
</comment>
<organism evidence="10 11">
    <name type="scientific">Desulfomonile tiedjei</name>
    <dbReference type="NCBI Taxonomy" id="2358"/>
    <lineage>
        <taxon>Bacteria</taxon>
        <taxon>Pseudomonadati</taxon>
        <taxon>Thermodesulfobacteriota</taxon>
        <taxon>Desulfomonilia</taxon>
        <taxon>Desulfomonilales</taxon>
        <taxon>Desulfomonilaceae</taxon>
        <taxon>Desulfomonile</taxon>
    </lineage>
</organism>
<dbReference type="SUPFAM" id="SSF52980">
    <property type="entry name" value="Restriction endonuclease-like"/>
    <property type="match status" value="1"/>
</dbReference>
<dbReference type="GO" id="GO:0003886">
    <property type="term" value="F:DNA (cytosine-5-)-methyltransferase activity"/>
    <property type="evidence" value="ECO:0007669"/>
    <property type="project" value="UniProtKB-EC"/>
</dbReference>
<reference evidence="10" key="1">
    <citation type="submission" date="2020-07" db="EMBL/GenBank/DDBJ databases">
        <title>Huge and variable diversity of episymbiotic CPR bacteria and DPANN archaea in groundwater ecosystems.</title>
        <authorList>
            <person name="He C.Y."/>
            <person name="Keren R."/>
            <person name="Whittaker M."/>
            <person name="Farag I.F."/>
            <person name="Doudna J."/>
            <person name="Cate J.H.D."/>
            <person name="Banfield J.F."/>
        </authorList>
    </citation>
    <scope>NUCLEOTIDE SEQUENCE</scope>
    <source>
        <strain evidence="10">NC_groundwater_1664_Pr3_B-0.1um_52_9</strain>
    </source>
</reference>
<name>A0A9D6Z5Z8_9BACT</name>
<sequence length="432" mass="49139">MDRDFRSTARLVDDGWRVLRFWESDIKKNLDKCVQAILDAAEERFQVTSFSYLPHRRFAEFFAGIGLIRFALERQGWEVAYANDIDVKKHEMYCNHFQDPDDCFEVKDVHKLDSDSIPSVALATASFPCNDLSLAGPREGLSGKQSSAFWGFMSAIEGMGNRKPPIILLENVPGFLTSHKGHDFRQAMLRLNQMGYVVDSFILDAVSFVPHSRQRLFVIGLLDQDPGAFDGQCWDLLSASDVRPKNLCDFILNHPEIHWRIRNLPSPPNPSQRLDEILEDLPGDSPEWWSRERANYLLNQMSKRHRETADRMISGSDWSYGTVFRRIRKGASMAELRIDGIAGCLRTPRGGSGRQILFKAGKGKFFARLLTARECARLMGADDYRISVPLNQALFGFGDAVCVPVVEWIAKYYLNPIVNELIRGRVLFLPTS</sequence>